<gene>
    <name evidence="7" type="ORF">PCAR00345_LOCUS28965</name>
</gene>
<comment type="subcellular location">
    <subcellularLocation>
        <location evidence="1">Membrane</location>
        <topology evidence="1">Multi-pass membrane protein</topology>
    </subcellularLocation>
</comment>
<evidence type="ECO:0000256" key="5">
    <source>
        <dbReference type="SAM" id="MobiDB-lite"/>
    </source>
</evidence>
<feature type="transmembrane region" description="Helical" evidence="6">
    <location>
        <begin position="80"/>
        <end position="98"/>
    </location>
</feature>
<dbReference type="SUPFAM" id="SSF103481">
    <property type="entry name" value="Multidrug resistance efflux transporter EmrE"/>
    <property type="match status" value="1"/>
</dbReference>
<feature type="transmembrane region" description="Helical" evidence="6">
    <location>
        <begin position="47"/>
        <end position="68"/>
    </location>
</feature>
<dbReference type="PANTHER" id="PTHR11132">
    <property type="entry name" value="SOLUTE CARRIER FAMILY 35"/>
    <property type="match status" value="1"/>
</dbReference>
<feature type="transmembrane region" description="Helical" evidence="6">
    <location>
        <begin position="199"/>
        <end position="217"/>
    </location>
</feature>
<feature type="transmembrane region" description="Helical" evidence="6">
    <location>
        <begin position="135"/>
        <end position="154"/>
    </location>
</feature>
<keyword evidence="4 6" id="KW-0472">Membrane</keyword>
<sequence>MSAAKKSLAAPDAGPAAIATAVVFYCFCSGGMLLVNKLAVYHVPSPAIVTLCQFASASVFVYSCKLLGVLDMDGFEWSKAKYFVVYVISFSIGTWANMKVLSMANVETVIVFRSCTPLAVAFFEYCFFDRALPTLRSWLSLALITTGAFCYILTDREFQVKGVSAYYWAMIWWAVLVFQLTYGKFLVTGIDLRSLWTPVLYTNTFSIIPALLVGLIAGEFNSHRMQKIHDDMTPIGFFWLIVSCVVGVCISWAGFWCQTLITATAYTVVGVMNKMLTVTVNVLIWDKHASSVGIGSLILCLVGGSLYQQAPPRNASVAHEPLPLLEVEADASNSADEESGRLVRAPRRMGS</sequence>
<name>A0A7S4BTG6_CHRCT</name>
<protein>
    <recommendedName>
        <fullName evidence="8">Sugar phosphate transporter domain-containing protein</fullName>
    </recommendedName>
</protein>
<evidence type="ECO:0000256" key="1">
    <source>
        <dbReference type="ARBA" id="ARBA00004141"/>
    </source>
</evidence>
<feature type="transmembrane region" description="Helical" evidence="6">
    <location>
        <begin position="166"/>
        <end position="187"/>
    </location>
</feature>
<dbReference type="InterPro" id="IPR037185">
    <property type="entry name" value="EmrE-like"/>
</dbReference>
<proteinExistence type="predicted"/>
<dbReference type="InterPro" id="IPR050186">
    <property type="entry name" value="TPT_transporter"/>
</dbReference>
<feature type="region of interest" description="Disordered" evidence="5">
    <location>
        <begin position="329"/>
        <end position="351"/>
    </location>
</feature>
<evidence type="ECO:0000256" key="4">
    <source>
        <dbReference type="ARBA" id="ARBA00023136"/>
    </source>
</evidence>
<keyword evidence="3 6" id="KW-1133">Transmembrane helix</keyword>
<dbReference type="EMBL" id="HBIZ01045268">
    <property type="protein sequence ID" value="CAE0776329.1"/>
    <property type="molecule type" value="Transcribed_RNA"/>
</dbReference>
<keyword evidence="2 6" id="KW-0812">Transmembrane</keyword>
<evidence type="ECO:0008006" key="8">
    <source>
        <dbReference type="Google" id="ProtNLM"/>
    </source>
</evidence>
<feature type="transmembrane region" description="Helical" evidence="6">
    <location>
        <begin position="12"/>
        <end position="35"/>
    </location>
</feature>
<evidence type="ECO:0000256" key="3">
    <source>
        <dbReference type="ARBA" id="ARBA00022989"/>
    </source>
</evidence>
<accession>A0A7S4BTG6</accession>
<dbReference type="AlphaFoldDB" id="A0A7S4BTG6"/>
<evidence type="ECO:0000256" key="6">
    <source>
        <dbReference type="SAM" id="Phobius"/>
    </source>
</evidence>
<feature type="transmembrane region" description="Helical" evidence="6">
    <location>
        <begin position="110"/>
        <end position="128"/>
    </location>
</feature>
<feature type="transmembrane region" description="Helical" evidence="6">
    <location>
        <begin position="237"/>
        <end position="256"/>
    </location>
</feature>
<evidence type="ECO:0000313" key="7">
    <source>
        <dbReference type="EMBL" id="CAE0776329.1"/>
    </source>
</evidence>
<reference evidence="7" key="1">
    <citation type="submission" date="2021-01" db="EMBL/GenBank/DDBJ databases">
        <authorList>
            <person name="Corre E."/>
            <person name="Pelletier E."/>
            <person name="Niang G."/>
            <person name="Scheremetjew M."/>
            <person name="Finn R."/>
            <person name="Kale V."/>
            <person name="Holt S."/>
            <person name="Cochrane G."/>
            <person name="Meng A."/>
            <person name="Brown T."/>
            <person name="Cohen L."/>
        </authorList>
    </citation>
    <scope>NUCLEOTIDE SEQUENCE</scope>
    <source>
        <strain evidence="7">CCMP645</strain>
    </source>
</reference>
<organism evidence="7">
    <name type="scientific">Chrysotila carterae</name>
    <name type="common">Marine alga</name>
    <name type="synonym">Syracosphaera carterae</name>
    <dbReference type="NCBI Taxonomy" id="13221"/>
    <lineage>
        <taxon>Eukaryota</taxon>
        <taxon>Haptista</taxon>
        <taxon>Haptophyta</taxon>
        <taxon>Prymnesiophyceae</taxon>
        <taxon>Isochrysidales</taxon>
        <taxon>Isochrysidaceae</taxon>
        <taxon>Chrysotila</taxon>
    </lineage>
</organism>
<dbReference type="GO" id="GO:0016020">
    <property type="term" value="C:membrane"/>
    <property type="evidence" value="ECO:0007669"/>
    <property type="project" value="UniProtKB-SubCell"/>
</dbReference>
<evidence type="ECO:0000256" key="2">
    <source>
        <dbReference type="ARBA" id="ARBA00022692"/>
    </source>
</evidence>